<dbReference type="EMBL" id="JBJQOH010000001">
    <property type="protein sequence ID" value="KAL3699596.1"/>
    <property type="molecule type" value="Genomic_DNA"/>
</dbReference>
<organism evidence="1 2">
    <name type="scientific">Riccia sorocarpa</name>
    <dbReference type="NCBI Taxonomy" id="122646"/>
    <lineage>
        <taxon>Eukaryota</taxon>
        <taxon>Viridiplantae</taxon>
        <taxon>Streptophyta</taxon>
        <taxon>Embryophyta</taxon>
        <taxon>Marchantiophyta</taxon>
        <taxon>Marchantiopsida</taxon>
        <taxon>Marchantiidae</taxon>
        <taxon>Marchantiales</taxon>
        <taxon>Ricciaceae</taxon>
        <taxon>Riccia</taxon>
    </lineage>
</organism>
<evidence type="ECO:0000313" key="2">
    <source>
        <dbReference type="Proteomes" id="UP001633002"/>
    </source>
</evidence>
<keyword evidence="2" id="KW-1185">Reference proteome</keyword>
<comment type="caution">
    <text evidence="1">The sequence shown here is derived from an EMBL/GenBank/DDBJ whole genome shotgun (WGS) entry which is preliminary data.</text>
</comment>
<reference evidence="1 2" key="1">
    <citation type="submission" date="2024-09" db="EMBL/GenBank/DDBJ databases">
        <title>Chromosome-scale assembly of Riccia sorocarpa.</title>
        <authorList>
            <person name="Paukszto L."/>
        </authorList>
    </citation>
    <scope>NUCLEOTIDE SEQUENCE [LARGE SCALE GENOMIC DNA]</scope>
    <source>
        <strain evidence="1">LP-2024</strain>
        <tissue evidence="1">Aerial parts of the thallus</tissue>
    </source>
</reference>
<accession>A0ABD3IBC8</accession>
<proteinExistence type="predicted"/>
<protein>
    <submittedName>
        <fullName evidence="1">Uncharacterized protein</fullName>
    </submittedName>
</protein>
<gene>
    <name evidence="1" type="ORF">R1sor_017618</name>
</gene>
<dbReference type="Proteomes" id="UP001633002">
    <property type="component" value="Unassembled WGS sequence"/>
</dbReference>
<name>A0ABD3IBC8_9MARC</name>
<evidence type="ECO:0000313" key="1">
    <source>
        <dbReference type="EMBL" id="KAL3699596.1"/>
    </source>
</evidence>
<dbReference type="AlphaFoldDB" id="A0ABD3IBC8"/>
<sequence>MLQVVSDSGVPVSRWGERLKSLTKAQPVLELDVVSSSCWRFSQAVDSCTPVGTVSVSGPSSAFPRAVVEIASRIAVACTAPYVKSTVSSKTETWTLP</sequence>